<evidence type="ECO:0000259" key="1">
    <source>
        <dbReference type="Pfam" id="PF07883"/>
    </source>
</evidence>
<dbReference type="InterPro" id="IPR014710">
    <property type="entry name" value="RmlC-like_jellyroll"/>
</dbReference>
<evidence type="ECO:0000313" key="2">
    <source>
        <dbReference type="EMBL" id="MBX0302061.1"/>
    </source>
</evidence>
<dbReference type="EMBL" id="RKLQ01000001">
    <property type="protein sequence ID" value="MBX0302061.1"/>
    <property type="molecule type" value="Genomic_DNA"/>
</dbReference>
<dbReference type="Gene3D" id="2.60.120.10">
    <property type="entry name" value="Jelly Rolls"/>
    <property type="match status" value="1"/>
</dbReference>
<dbReference type="Pfam" id="PF07883">
    <property type="entry name" value="Cupin_2"/>
    <property type="match status" value="1"/>
</dbReference>
<name>A0A8J7YHM5_9EURY</name>
<dbReference type="PANTHER" id="PTHR36440:SF1">
    <property type="entry name" value="PUTATIVE (AFU_ORTHOLOGUE AFUA_8G07350)-RELATED"/>
    <property type="match status" value="1"/>
</dbReference>
<dbReference type="InterPro" id="IPR011051">
    <property type="entry name" value="RmlC_Cupin_sf"/>
</dbReference>
<dbReference type="SUPFAM" id="SSF51182">
    <property type="entry name" value="RmlC-like cupins"/>
    <property type="match status" value="1"/>
</dbReference>
<reference evidence="2" key="1">
    <citation type="submission" date="2021-06" db="EMBL/GenBank/DDBJ databases">
        <title>Halomicroarcula sp. F24A a new haloarchaeum isolated from saline soil.</title>
        <authorList>
            <person name="Duran-Viseras A."/>
            <person name="Sanchez-Porro C."/>
            <person name="Ventosa A."/>
        </authorList>
    </citation>
    <scope>NUCLEOTIDE SEQUENCE</scope>
    <source>
        <strain evidence="2">F24A</strain>
    </source>
</reference>
<dbReference type="InterPro" id="IPR013096">
    <property type="entry name" value="Cupin_2"/>
</dbReference>
<proteinExistence type="predicted"/>
<dbReference type="AlphaFoldDB" id="A0A8J7YHM5"/>
<accession>A0A8J7YHM5</accession>
<dbReference type="PANTHER" id="PTHR36440">
    <property type="entry name" value="PUTATIVE (AFU_ORTHOLOGUE AFUA_8G07350)-RELATED"/>
    <property type="match status" value="1"/>
</dbReference>
<gene>
    <name evidence="2" type="ORF">EGD98_00095</name>
</gene>
<sequence>MTSWSAVARSGDSVECRPAGQTIRFLETGEETDGEYVRVEITLEPRSTRSHAVKHVHPKQTETIAVQSGAMAIEKNGNRATLYPGEDVTFEPGDAHAFWNAGDEALTIEVTLSPAMQTDLFMRFAFGLSQVGKTTRSGIPLNPLRLGLLMDAFEGHLYLAGLPIPIQRFGATVLAPLARAAGYSLDLDEGYSRG</sequence>
<dbReference type="RefSeq" id="WP_220586312.1">
    <property type="nucleotide sequence ID" value="NZ_RKLQ01000001.1"/>
</dbReference>
<comment type="caution">
    <text evidence="2">The sequence shown here is derived from an EMBL/GenBank/DDBJ whole genome shotgun (WGS) entry which is preliminary data.</text>
</comment>
<dbReference type="InterPro" id="IPR053146">
    <property type="entry name" value="QDO-like"/>
</dbReference>
<dbReference type="Proteomes" id="UP000783863">
    <property type="component" value="Unassembled WGS sequence"/>
</dbReference>
<protein>
    <submittedName>
        <fullName evidence="2">Cupin domain-containing protein</fullName>
    </submittedName>
</protein>
<organism evidence="2 3">
    <name type="scientific">Haloarcula salinisoli</name>
    <dbReference type="NCBI Taxonomy" id="2487746"/>
    <lineage>
        <taxon>Archaea</taxon>
        <taxon>Methanobacteriati</taxon>
        <taxon>Methanobacteriota</taxon>
        <taxon>Stenosarchaea group</taxon>
        <taxon>Halobacteria</taxon>
        <taxon>Halobacteriales</taxon>
        <taxon>Haloarculaceae</taxon>
        <taxon>Haloarcula</taxon>
    </lineage>
</organism>
<keyword evidence="3" id="KW-1185">Reference proteome</keyword>
<evidence type="ECO:0000313" key="3">
    <source>
        <dbReference type="Proteomes" id="UP000783863"/>
    </source>
</evidence>
<feature type="domain" description="Cupin type-2" evidence="1">
    <location>
        <begin position="51"/>
        <end position="107"/>
    </location>
</feature>